<keyword evidence="2" id="KW-0496">Mitochondrion</keyword>
<organism evidence="2">
    <name type="scientific">Marenzelleria neglecta</name>
    <name type="common">Red-gilled mud worm</name>
    <dbReference type="NCBI Taxonomy" id="361650"/>
    <lineage>
        <taxon>Eukaryota</taxon>
        <taxon>Metazoa</taxon>
        <taxon>Spiralia</taxon>
        <taxon>Lophotrochozoa</taxon>
        <taxon>Annelida</taxon>
        <taxon>Polychaeta</taxon>
        <taxon>Sedentaria</taxon>
        <taxon>Canalipalpata</taxon>
        <taxon>Spionida</taxon>
        <taxon>Spionidae</taxon>
        <taxon>Marenzelleria</taxon>
    </lineage>
</organism>
<gene>
    <name evidence="2" type="primary">nad6</name>
</gene>
<geneLocation type="mitochondrion" evidence="2"/>
<keyword evidence="1" id="KW-1133">Transmembrane helix</keyword>
<proteinExistence type="predicted"/>
<evidence type="ECO:0000313" key="2">
    <source>
        <dbReference type="EMBL" id="QGA73886.1"/>
    </source>
</evidence>
<sequence>MGFLLSIFILSFTLSLSLVLASSPLFLGLWVLMLALSVSLLLGLTTASWLGLFMFLIYVGGLLVMFAYFVALAPNQIIEAKIMLILGVATYFSLIFILYPNFIVLASDFSFTSQLPIIALFSLSNILIFLFLALVLFFALVAVVKISTIVSGPLRPFS</sequence>
<evidence type="ECO:0000256" key="1">
    <source>
        <dbReference type="SAM" id="Phobius"/>
    </source>
</evidence>
<dbReference type="AlphaFoldDB" id="A0A5Q0U085"/>
<reference evidence="2" key="1">
    <citation type="submission" date="2018-11" db="EMBL/GenBank/DDBJ databases">
        <title>Mitogenome of the invasive worm Marenzelleria neglecta.</title>
        <authorList>
            <person name="Gastineau R."/>
        </authorList>
    </citation>
    <scope>NUCLEOTIDE SEQUENCE</scope>
</reference>
<accession>A0A5Q0U085</accession>
<keyword evidence="1" id="KW-0812">Transmembrane</keyword>
<dbReference type="EMBL" id="MK120303">
    <property type="protein sequence ID" value="QGA73886.1"/>
    <property type="molecule type" value="Genomic_DNA"/>
</dbReference>
<feature type="transmembrane region" description="Helical" evidence="1">
    <location>
        <begin position="37"/>
        <end position="70"/>
    </location>
</feature>
<feature type="transmembrane region" description="Helical" evidence="1">
    <location>
        <begin position="82"/>
        <end position="105"/>
    </location>
</feature>
<name>A0A5Q0U085_MARNE</name>
<keyword evidence="1" id="KW-0472">Membrane</keyword>
<feature type="transmembrane region" description="Helical" evidence="1">
    <location>
        <begin position="117"/>
        <end position="144"/>
    </location>
</feature>
<protein>
    <submittedName>
        <fullName evidence="2">NADH dehydrogenase subunit 6</fullName>
    </submittedName>
</protein>